<gene>
    <name evidence="1" type="ORF">fsci_08030</name>
</gene>
<reference evidence="1 2" key="1">
    <citation type="journal article" date="2024" name="Dis. Aquat. Organ.">
        <title>Francisella sciaenopsi sp. nov. isolated from diseased red drum Sciaenops ocellatus in Florida, USA.</title>
        <authorList>
            <person name="Kawahara M."/>
            <person name="Cody T.T."/>
            <person name="Yanong R.P.E."/>
            <person name="Henderson E."/>
            <person name="Yazdi Z."/>
            <person name="Soto E."/>
        </authorList>
    </citation>
    <scope>NUCLEOTIDE SEQUENCE [LARGE SCALE GENOMIC DNA]</scope>
    <source>
        <strain evidence="1 2">R22-20-7</strain>
    </source>
</reference>
<comment type="caution">
    <text evidence="1">The sequence shown here is derived from an EMBL/GenBank/DDBJ whole genome shotgun (WGS) entry which is preliminary data.</text>
</comment>
<keyword evidence="2" id="KW-1185">Reference proteome</keyword>
<dbReference type="EMBL" id="BTHG01000002">
    <property type="protein sequence ID" value="GMN89317.1"/>
    <property type="molecule type" value="Genomic_DNA"/>
</dbReference>
<evidence type="ECO:0000313" key="1">
    <source>
        <dbReference type="EMBL" id="GMN89317.1"/>
    </source>
</evidence>
<proteinExistence type="predicted"/>
<accession>A0ABQ6PEE7</accession>
<evidence type="ECO:0000313" key="2">
    <source>
        <dbReference type="Proteomes" id="UP001628164"/>
    </source>
</evidence>
<protein>
    <submittedName>
        <fullName evidence="1">Uncharacterized protein</fullName>
    </submittedName>
</protein>
<name>A0ABQ6PEE7_9GAMM</name>
<sequence>MVVPLFRYIISAVNIIVDIADVTAWSSILAKIVSIILTCLYASNDWLAEMAPDAPWNEFLKKKKGIIPVRRKSSIDILPVDLPKNVYMA</sequence>
<organism evidence="1 2">
    <name type="scientific">Francisella sciaenopsi</name>
    <dbReference type="NCBI Taxonomy" id="3055034"/>
    <lineage>
        <taxon>Bacteria</taxon>
        <taxon>Pseudomonadati</taxon>
        <taxon>Pseudomonadota</taxon>
        <taxon>Gammaproteobacteria</taxon>
        <taxon>Thiotrichales</taxon>
        <taxon>Francisellaceae</taxon>
        <taxon>Francisella</taxon>
    </lineage>
</organism>
<dbReference type="Proteomes" id="UP001628164">
    <property type="component" value="Unassembled WGS sequence"/>
</dbReference>